<keyword evidence="6" id="KW-1003">Cell membrane</keyword>
<evidence type="ECO:0000313" key="8">
    <source>
        <dbReference type="Proteomes" id="UP000267249"/>
    </source>
</evidence>
<feature type="transmembrane region" description="Helical" evidence="6">
    <location>
        <begin position="70"/>
        <end position="92"/>
    </location>
</feature>
<dbReference type="PANTHER" id="PTHR43701:SF2">
    <property type="entry name" value="MEMBRANE TRANSPORTER PROTEIN YJNA-RELATED"/>
    <property type="match status" value="1"/>
</dbReference>
<feature type="transmembrane region" description="Helical" evidence="6">
    <location>
        <begin position="151"/>
        <end position="173"/>
    </location>
</feature>
<keyword evidence="5 6" id="KW-0472">Membrane</keyword>
<keyword evidence="4 6" id="KW-1133">Transmembrane helix</keyword>
<dbReference type="GO" id="GO:0005886">
    <property type="term" value="C:plasma membrane"/>
    <property type="evidence" value="ECO:0007669"/>
    <property type="project" value="UniProtKB-SubCell"/>
</dbReference>
<evidence type="ECO:0000313" key="7">
    <source>
        <dbReference type="EMBL" id="AZB73671.2"/>
    </source>
</evidence>
<sequence length="257" mass="26873">MMRFFALVLALLIGLSLGLLGGGGAVLALPVFVYVLGIDPKTAIAMTLVVVGSASLLGAIPHARRGNIDWLRTVVFGSSTMLGAFLGARLALLPWVTAQLQMGLFAVAILAAASFMLRRQPPKAEDPVLNYPRPFCLSCWTWLVSEGIGVGVLTGLVGVGGGFAIVPALVLLGKVPMRKAIGTSLVIIGLNAIAGLAGYWGRLSLPWDLTLSFTAFACLGTLLGSVVSQRMSTHKLQKSFAIFLLAIGGFVLARSVL</sequence>
<feature type="transmembrane region" description="Helical" evidence="6">
    <location>
        <begin position="44"/>
        <end position="63"/>
    </location>
</feature>
<comment type="similarity">
    <text evidence="2 6">Belongs to the 4-toluene sulfonate uptake permease (TSUP) (TC 2.A.102) family.</text>
</comment>
<evidence type="ECO:0000256" key="3">
    <source>
        <dbReference type="ARBA" id="ARBA00022692"/>
    </source>
</evidence>
<dbReference type="Pfam" id="PF01925">
    <property type="entry name" value="TauE"/>
    <property type="match status" value="1"/>
</dbReference>
<dbReference type="InterPro" id="IPR051598">
    <property type="entry name" value="TSUP/Inactive_protease-like"/>
</dbReference>
<name>A0AAN1QQL0_SYNEL</name>
<feature type="transmembrane region" description="Helical" evidence="6">
    <location>
        <begin position="180"/>
        <end position="201"/>
    </location>
</feature>
<dbReference type="InterPro" id="IPR002781">
    <property type="entry name" value="TM_pro_TauE-like"/>
</dbReference>
<evidence type="ECO:0000256" key="4">
    <source>
        <dbReference type="ARBA" id="ARBA00022989"/>
    </source>
</evidence>
<dbReference type="Proteomes" id="UP000267249">
    <property type="component" value="Chromosome"/>
</dbReference>
<dbReference type="PANTHER" id="PTHR43701">
    <property type="entry name" value="MEMBRANE TRANSPORTER PROTEIN MJ0441-RELATED"/>
    <property type="match status" value="1"/>
</dbReference>
<feature type="transmembrane region" description="Helical" evidence="6">
    <location>
        <begin position="239"/>
        <end position="256"/>
    </location>
</feature>
<accession>A0AAN1QQL0</accession>
<organism evidence="7 8">
    <name type="scientific">Synechococcus elongatus PCC 11801</name>
    <dbReference type="NCBI Taxonomy" id="2219813"/>
    <lineage>
        <taxon>Bacteria</taxon>
        <taxon>Bacillati</taxon>
        <taxon>Cyanobacteriota</taxon>
        <taxon>Cyanophyceae</taxon>
        <taxon>Synechococcales</taxon>
        <taxon>Synechococcaceae</taxon>
        <taxon>Synechococcus</taxon>
    </lineage>
</organism>
<gene>
    <name evidence="7" type="ORF">DOP62_07170</name>
</gene>
<dbReference type="EMBL" id="CP030139">
    <property type="protein sequence ID" value="AZB73671.2"/>
    <property type="molecule type" value="Genomic_DNA"/>
</dbReference>
<dbReference type="AlphaFoldDB" id="A0AAN1QQL0"/>
<proteinExistence type="inferred from homology"/>
<evidence type="ECO:0000256" key="2">
    <source>
        <dbReference type="ARBA" id="ARBA00009142"/>
    </source>
</evidence>
<comment type="subcellular location">
    <subcellularLocation>
        <location evidence="6">Cell membrane</location>
        <topology evidence="6">Multi-pass membrane protein</topology>
    </subcellularLocation>
    <subcellularLocation>
        <location evidence="1">Membrane</location>
        <topology evidence="1">Multi-pass membrane protein</topology>
    </subcellularLocation>
</comment>
<feature type="transmembrane region" description="Helical" evidence="6">
    <location>
        <begin position="207"/>
        <end position="227"/>
    </location>
</feature>
<keyword evidence="3 6" id="KW-0812">Transmembrane</keyword>
<evidence type="ECO:0000256" key="6">
    <source>
        <dbReference type="RuleBase" id="RU363041"/>
    </source>
</evidence>
<reference evidence="7 8" key="1">
    <citation type="journal article" date="2018" name="Sci. Rep.">
        <title>Genome Features and Biochemical Characteristics of a Robust, Fast Growing and Naturally Transformable Cyanobacterium Synechococcus elongatus PCC 11801 Isolated from India.</title>
        <authorList>
            <person name="Jaiswal D."/>
            <person name="Sengupta A."/>
            <person name="Sohoni S."/>
            <person name="Sengupta S."/>
            <person name="Phadnavis A.G."/>
            <person name="Pakrasi H.B."/>
            <person name="Wangikar P.P."/>
        </authorList>
    </citation>
    <scope>NUCLEOTIDE SEQUENCE [LARGE SCALE GENOMIC DNA]</scope>
    <source>
        <strain evidence="7 8">PCC 11801</strain>
    </source>
</reference>
<evidence type="ECO:0000256" key="5">
    <source>
        <dbReference type="ARBA" id="ARBA00023136"/>
    </source>
</evidence>
<protein>
    <recommendedName>
        <fullName evidence="6">Probable membrane transporter protein</fullName>
    </recommendedName>
</protein>
<evidence type="ECO:0000256" key="1">
    <source>
        <dbReference type="ARBA" id="ARBA00004141"/>
    </source>
</evidence>
<dbReference type="RefSeq" id="WP_370538884.1">
    <property type="nucleotide sequence ID" value="NZ_CP030139.2"/>
</dbReference>